<feature type="coiled-coil region" evidence="1">
    <location>
        <begin position="148"/>
        <end position="175"/>
    </location>
</feature>
<comment type="caution">
    <text evidence="2">The sequence shown here is derived from an EMBL/GenBank/DDBJ whole genome shotgun (WGS) entry which is preliminary data.</text>
</comment>
<dbReference type="RefSeq" id="WP_145953249.1">
    <property type="nucleotide sequence ID" value="NZ_JAVIXS010000001.1"/>
</dbReference>
<proteinExistence type="predicted"/>
<reference evidence="2 3" key="1">
    <citation type="submission" date="2023-08" db="EMBL/GenBank/DDBJ databases">
        <authorList>
            <person name="Maltman C."/>
        </authorList>
    </citation>
    <scope>NUCLEOTIDE SEQUENCE [LARGE SCALE GENOMIC DNA]</scope>
    <source>
        <strain evidence="2 3">ES2</strain>
    </source>
</reference>
<protein>
    <submittedName>
        <fullName evidence="2">Uncharacterized protein</fullName>
    </submittedName>
</protein>
<accession>A0ABU1DZQ0</accession>
<evidence type="ECO:0000256" key="1">
    <source>
        <dbReference type="SAM" id="Coils"/>
    </source>
</evidence>
<dbReference type="EMBL" id="JAVIXS010000001">
    <property type="protein sequence ID" value="MDR4951006.1"/>
    <property type="molecule type" value="Genomic_DNA"/>
</dbReference>
<gene>
    <name evidence="2" type="ORF">REB14_02270</name>
</gene>
<keyword evidence="1" id="KW-0175">Coiled coil</keyword>
<name>A0ABU1DZQ0_9FLAO</name>
<sequence length="184" mass="21395">MYRFLIVMLLFTSIRTYSQPFANNPIGPISDVPSNLGSAAIIVENIFLKEREETTEKRTKDFVKEYRKRLLYYGGAAWLSTVNGIINNVKDRARKLKEDNEKLSFLFYSKKKENRVYLLSADNQIENMSSNFLNGEKLTILGEKINLYEELRASLSAINRELDRVDDNIKQSNLKKKLVQQFVK</sequence>
<dbReference type="Proteomes" id="UP001260959">
    <property type="component" value="Unassembled WGS sequence"/>
</dbReference>
<keyword evidence="3" id="KW-1185">Reference proteome</keyword>
<evidence type="ECO:0000313" key="2">
    <source>
        <dbReference type="EMBL" id="MDR4951006.1"/>
    </source>
</evidence>
<organism evidence="2 3">
    <name type="scientific">Chryseobacterium metallicongregator</name>
    <dbReference type="NCBI Taxonomy" id="3073042"/>
    <lineage>
        <taxon>Bacteria</taxon>
        <taxon>Pseudomonadati</taxon>
        <taxon>Bacteroidota</taxon>
        <taxon>Flavobacteriia</taxon>
        <taxon>Flavobacteriales</taxon>
        <taxon>Weeksellaceae</taxon>
        <taxon>Chryseobacterium group</taxon>
        <taxon>Chryseobacterium</taxon>
    </lineage>
</organism>
<evidence type="ECO:0000313" key="3">
    <source>
        <dbReference type="Proteomes" id="UP001260959"/>
    </source>
</evidence>